<evidence type="ECO:0000313" key="2">
    <source>
        <dbReference type="EMBL" id="UXW03296.1"/>
    </source>
</evidence>
<sequence length="248" mass="26942">MTNLMIQATIDATIAEEAIGEDDGYARLTALTKSISSVHPSLENWFSLANTKGGATISLEDKSAFLADAAQNNSQDYAGGFRAVLSTASNDKEWLKPGRALLTFEPGQGYITFEIYDPINAYGEAGASEIFRSSIKAIAQTESIIFSGTDVSTRPQSGKEIKIYMGENQLFPHRRWLGWMGFVPHMVEAKHIPEAAALIPVGTKGTVIVAVDECFDLNNPAHLKRAHRVEARMAHIGLLDVTDTSLLS</sequence>
<feature type="domain" description="Immunity protein 52" evidence="1">
    <location>
        <begin position="175"/>
        <end position="240"/>
    </location>
</feature>
<dbReference type="RefSeq" id="WP_075239573.1">
    <property type="nucleotide sequence ID" value="NZ_CP031462.1"/>
</dbReference>
<dbReference type="Proteomes" id="UP000187097">
    <property type="component" value="Chromosome"/>
</dbReference>
<reference evidence="2" key="2">
    <citation type="submission" date="2020-01" db="EMBL/GenBank/DDBJ databases">
        <title>Complete genome investigation of Xanthomonas oryzae strains.</title>
        <authorList>
            <person name="Kaur A."/>
            <person name="Bansal K."/>
            <person name="Patil P.B."/>
        </authorList>
    </citation>
    <scope>NUCLEOTIDE SEQUENCE</scope>
    <source>
        <strain evidence="2">IXO792</strain>
    </source>
</reference>
<dbReference type="InterPro" id="IPR028969">
    <property type="entry name" value="Imm52"/>
</dbReference>
<dbReference type="EMBL" id="CP047493">
    <property type="protein sequence ID" value="UXW03296.1"/>
    <property type="molecule type" value="Genomic_DNA"/>
</dbReference>
<accession>A0AAJ5SQF6</accession>
<dbReference type="Pfam" id="PF15579">
    <property type="entry name" value="Imm52"/>
    <property type="match status" value="1"/>
</dbReference>
<name>A0AAJ5SQF6_XANOO</name>
<evidence type="ECO:0000259" key="1">
    <source>
        <dbReference type="Pfam" id="PF15579"/>
    </source>
</evidence>
<dbReference type="AlphaFoldDB" id="A0AAJ5SQF6"/>
<reference evidence="2" key="1">
    <citation type="submission" date="2015-01" db="EMBL/GenBank/DDBJ databases">
        <authorList>
            <person name="Midha S."/>
            <person name="Anil M.G."/>
            <person name="Mishra D."/>
            <person name="Brahma K."/>
            <person name="Laha G.S."/>
            <person name="Sundaram R.M."/>
            <person name="Sonti R.V."/>
            <person name="Patil P.B."/>
        </authorList>
    </citation>
    <scope>NUCLEOTIDE SEQUENCE</scope>
    <source>
        <strain evidence="2">IXO792</strain>
    </source>
</reference>
<gene>
    <name evidence="2" type="ORF">IXO792_23360</name>
</gene>
<organism evidence="2 3">
    <name type="scientific">Xanthomonas oryzae pv. oryzae</name>
    <dbReference type="NCBI Taxonomy" id="64187"/>
    <lineage>
        <taxon>Bacteria</taxon>
        <taxon>Pseudomonadati</taxon>
        <taxon>Pseudomonadota</taxon>
        <taxon>Gammaproteobacteria</taxon>
        <taxon>Lysobacterales</taxon>
        <taxon>Lysobacteraceae</taxon>
        <taxon>Xanthomonas</taxon>
    </lineage>
</organism>
<evidence type="ECO:0000313" key="3">
    <source>
        <dbReference type="Proteomes" id="UP000187097"/>
    </source>
</evidence>
<protein>
    <recommendedName>
        <fullName evidence="1">Immunity protein 52 domain-containing protein</fullName>
    </recommendedName>
</protein>
<proteinExistence type="predicted"/>